<dbReference type="EMBL" id="NMUL01000043">
    <property type="protein sequence ID" value="OXM61977.1"/>
    <property type="molecule type" value="Genomic_DNA"/>
</dbReference>
<dbReference type="InterPro" id="IPR001647">
    <property type="entry name" value="HTH_TetR"/>
</dbReference>
<organism evidence="5 6">
    <name type="scientific">Amycolatopsis vastitatis</name>
    <dbReference type="NCBI Taxonomy" id="1905142"/>
    <lineage>
        <taxon>Bacteria</taxon>
        <taxon>Bacillati</taxon>
        <taxon>Actinomycetota</taxon>
        <taxon>Actinomycetes</taxon>
        <taxon>Pseudonocardiales</taxon>
        <taxon>Pseudonocardiaceae</taxon>
        <taxon>Amycolatopsis</taxon>
    </lineage>
</organism>
<dbReference type="GO" id="GO:0003677">
    <property type="term" value="F:DNA binding"/>
    <property type="evidence" value="ECO:0007669"/>
    <property type="project" value="UniProtKB-UniRule"/>
</dbReference>
<name>A0A229SSD5_9PSEU</name>
<dbReference type="OrthoDB" id="8617654at2"/>
<dbReference type="Gene3D" id="1.10.357.10">
    <property type="entry name" value="Tetracycline Repressor, domain 2"/>
    <property type="match status" value="1"/>
</dbReference>
<evidence type="ECO:0000313" key="6">
    <source>
        <dbReference type="Proteomes" id="UP000215199"/>
    </source>
</evidence>
<dbReference type="Pfam" id="PF00440">
    <property type="entry name" value="TetR_N"/>
    <property type="match status" value="1"/>
</dbReference>
<feature type="domain" description="HTH tetR-type" evidence="4">
    <location>
        <begin position="40"/>
        <end position="100"/>
    </location>
</feature>
<evidence type="ECO:0000313" key="5">
    <source>
        <dbReference type="EMBL" id="OXM61977.1"/>
    </source>
</evidence>
<evidence type="ECO:0000256" key="2">
    <source>
        <dbReference type="PROSITE-ProRule" id="PRU00335"/>
    </source>
</evidence>
<keyword evidence="1 2" id="KW-0238">DNA-binding</keyword>
<dbReference type="InterPro" id="IPR050692">
    <property type="entry name" value="HTH_transcr_repressor_FabR"/>
</dbReference>
<feature type="region of interest" description="Disordered" evidence="3">
    <location>
        <begin position="1"/>
        <end position="23"/>
    </location>
</feature>
<accession>A0A229SSD5</accession>
<evidence type="ECO:0000259" key="4">
    <source>
        <dbReference type="PROSITE" id="PS50977"/>
    </source>
</evidence>
<dbReference type="PRINTS" id="PR00455">
    <property type="entry name" value="HTHTETR"/>
</dbReference>
<feature type="DNA-binding region" description="H-T-H motif" evidence="2">
    <location>
        <begin position="63"/>
        <end position="82"/>
    </location>
</feature>
<dbReference type="Gene3D" id="1.10.10.60">
    <property type="entry name" value="Homeodomain-like"/>
    <property type="match status" value="1"/>
</dbReference>
<sequence length="232" mass="25651">MSSGAPPRPPAGGRPPAPPKDVRTLELVSEEPVTRQERKQRTRQALLDAALDMLADRPFATLSLREVAKGAGIVPTAFYRHFASMEELGVALVEEATRTLRGMMRSARTDPDTYQGMISASVVTVHRFVRANEDHFRFLTRERYGGGPLAKAIGVELRLFSGDLAIDLARFAPLRSWSTEDLHMLADLIVSVMLATIVELLEARPGEDEKITGTAEKRLRLVLLGVPHWKSD</sequence>
<evidence type="ECO:0000256" key="1">
    <source>
        <dbReference type="ARBA" id="ARBA00023125"/>
    </source>
</evidence>
<evidence type="ECO:0000256" key="3">
    <source>
        <dbReference type="SAM" id="MobiDB-lite"/>
    </source>
</evidence>
<dbReference type="AlphaFoldDB" id="A0A229SSD5"/>
<reference evidence="6" key="1">
    <citation type="submission" date="2017-07" db="EMBL/GenBank/DDBJ databases">
        <title>Comparative genome mining reveals phylogenetic distribution patterns of secondary metabolites in Amycolatopsis.</title>
        <authorList>
            <person name="Adamek M."/>
            <person name="Alanjary M."/>
            <person name="Sales-Ortells H."/>
            <person name="Goodfellow M."/>
            <person name="Bull A.T."/>
            <person name="Kalinowski J."/>
            <person name="Ziemert N."/>
        </authorList>
    </citation>
    <scope>NUCLEOTIDE SEQUENCE [LARGE SCALE GENOMIC DNA]</scope>
    <source>
        <strain evidence="6">H5</strain>
    </source>
</reference>
<keyword evidence="6" id="KW-1185">Reference proteome</keyword>
<dbReference type="PANTHER" id="PTHR47752:SF1">
    <property type="entry name" value="HTH-TYPE TRANSCRIPTIONAL REPRESSOR FABR"/>
    <property type="match status" value="1"/>
</dbReference>
<dbReference type="PANTHER" id="PTHR47752">
    <property type="entry name" value="HTH-TYPE TRANSCRIPTIONAL REPRESSOR FABR"/>
    <property type="match status" value="1"/>
</dbReference>
<dbReference type="Proteomes" id="UP000215199">
    <property type="component" value="Unassembled WGS sequence"/>
</dbReference>
<gene>
    <name evidence="5" type="ORF">CF165_36500</name>
</gene>
<feature type="compositionally biased region" description="Pro residues" evidence="3">
    <location>
        <begin position="1"/>
        <end position="19"/>
    </location>
</feature>
<dbReference type="InterPro" id="IPR009057">
    <property type="entry name" value="Homeodomain-like_sf"/>
</dbReference>
<comment type="caution">
    <text evidence="5">The sequence shown here is derived from an EMBL/GenBank/DDBJ whole genome shotgun (WGS) entry which is preliminary data.</text>
</comment>
<proteinExistence type="predicted"/>
<protein>
    <submittedName>
        <fullName evidence="5">TetR family transcriptional regulator</fullName>
    </submittedName>
</protein>
<dbReference type="SUPFAM" id="SSF46689">
    <property type="entry name" value="Homeodomain-like"/>
    <property type="match status" value="1"/>
</dbReference>
<dbReference type="PROSITE" id="PS50977">
    <property type="entry name" value="HTH_TETR_2"/>
    <property type="match status" value="1"/>
</dbReference>